<proteinExistence type="predicted"/>
<evidence type="ECO:0000313" key="1">
    <source>
        <dbReference type="EMBL" id="KFD49860.1"/>
    </source>
</evidence>
<evidence type="ECO:0000313" key="2">
    <source>
        <dbReference type="Proteomes" id="UP000030764"/>
    </source>
</evidence>
<protein>
    <submittedName>
        <fullName evidence="1">Uncharacterized protein</fullName>
    </submittedName>
</protein>
<accession>A0A085LY14</accession>
<organism evidence="1 2">
    <name type="scientific">Trichuris suis</name>
    <name type="common">pig whipworm</name>
    <dbReference type="NCBI Taxonomy" id="68888"/>
    <lineage>
        <taxon>Eukaryota</taxon>
        <taxon>Metazoa</taxon>
        <taxon>Ecdysozoa</taxon>
        <taxon>Nematoda</taxon>
        <taxon>Enoplea</taxon>
        <taxon>Dorylaimia</taxon>
        <taxon>Trichinellida</taxon>
        <taxon>Trichuridae</taxon>
        <taxon>Trichuris</taxon>
    </lineage>
</organism>
<sequence>MVKQFLMNYRATPHCVTGATPSLLLHGRTLRTKLHATVTPKSIDDQAVRARVRRKQDYMSRCSDGRRKLRPLNLVHGDMIDLFSPPALTTGGIDKARRKPLSTNTPPDALSTFINTVGTASFIEGRGPAQGPPPALISWISRIKCSRHATPVPPPVVMLFYRGPIVQCQLEDASSGIPWQHGSLHGSHGNILSHSGSLRCDMHPALWHLDLHPFRSHGILLPRSRGRELAAGTSSSLPYAPLLSAGLGHAPTTNDKGASEHAF</sequence>
<dbReference type="Proteomes" id="UP000030764">
    <property type="component" value="Unassembled WGS sequence"/>
</dbReference>
<dbReference type="EMBL" id="KL363263">
    <property type="protein sequence ID" value="KFD49860.1"/>
    <property type="molecule type" value="Genomic_DNA"/>
</dbReference>
<name>A0A085LY14_9BILA</name>
<gene>
    <name evidence="1" type="ORF">M513_09327</name>
</gene>
<reference evidence="1 2" key="1">
    <citation type="journal article" date="2014" name="Nat. Genet.">
        <title>Genome and transcriptome of the porcine whipworm Trichuris suis.</title>
        <authorList>
            <person name="Jex A.R."/>
            <person name="Nejsum P."/>
            <person name="Schwarz E.M."/>
            <person name="Hu L."/>
            <person name="Young N.D."/>
            <person name="Hall R.S."/>
            <person name="Korhonen P.K."/>
            <person name="Liao S."/>
            <person name="Thamsborg S."/>
            <person name="Xia J."/>
            <person name="Xu P."/>
            <person name="Wang S."/>
            <person name="Scheerlinck J.P."/>
            <person name="Hofmann A."/>
            <person name="Sternberg P.W."/>
            <person name="Wang J."/>
            <person name="Gasser R.B."/>
        </authorList>
    </citation>
    <scope>NUCLEOTIDE SEQUENCE [LARGE SCALE GENOMIC DNA]</scope>
    <source>
        <strain evidence="1">DCEP-RM93M</strain>
    </source>
</reference>
<dbReference type="AlphaFoldDB" id="A0A085LY14"/>
<keyword evidence="2" id="KW-1185">Reference proteome</keyword>